<feature type="domain" description="Lsr2 dimerization" evidence="3">
    <location>
        <begin position="1"/>
        <end position="59"/>
    </location>
</feature>
<dbReference type="GeneID" id="96247130"/>
<feature type="region of interest" description="Disordered" evidence="2">
    <location>
        <begin position="59"/>
        <end position="93"/>
    </location>
</feature>
<comment type="caution">
    <text evidence="5">The sequence shown here is derived from an EMBL/GenBank/DDBJ whole genome shotgun (WGS) entry which is preliminary data.</text>
</comment>
<dbReference type="InterPro" id="IPR042261">
    <property type="entry name" value="Lsr2-like_dimerization"/>
</dbReference>
<dbReference type="Gene3D" id="3.30.60.230">
    <property type="entry name" value="Lsr2, dimerization domain"/>
    <property type="match status" value="1"/>
</dbReference>
<evidence type="ECO:0000256" key="2">
    <source>
        <dbReference type="SAM" id="MobiDB-lite"/>
    </source>
</evidence>
<evidence type="ECO:0000259" key="3">
    <source>
        <dbReference type="Pfam" id="PF11774"/>
    </source>
</evidence>
<gene>
    <name evidence="5" type="ORF">ABZ510_19745</name>
</gene>
<accession>A0ABV2WT77</accession>
<dbReference type="Pfam" id="PF11774">
    <property type="entry name" value="Lsr2"/>
    <property type="match status" value="1"/>
</dbReference>
<keyword evidence="6" id="KW-1185">Reference proteome</keyword>
<dbReference type="Proteomes" id="UP001550628">
    <property type="component" value="Unassembled WGS sequence"/>
</dbReference>
<dbReference type="Gene3D" id="4.10.320.10">
    <property type="entry name" value="E3-binding domain"/>
    <property type="match status" value="1"/>
</dbReference>
<dbReference type="InterPro" id="IPR055370">
    <property type="entry name" value="Lsr2_DNA-bd"/>
</dbReference>
<name>A0ABV2WT77_9NOCA</name>
<dbReference type="InterPro" id="IPR036625">
    <property type="entry name" value="E3-bd_dom_sf"/>
</dbReference>
<protein>
    <submittedName>
        <fullName evidence="5">Lsr2 family protein</fullName>
    </submittedName>
</protein>
<sequence>MARRVIVTMVDDLDGESVAAETVSFGVDGLLYEIDLSEENAREFRAALDKWVPFARRVGKQRRAKGQTPDRPQSAKAVREWARRNGHEVPDRGRIPGVVLEAYQRAAG</sequence>
<proteinExistence type="predicted"/>
<evidence type="ECO:0000256" key="1">
    <source>
        <dbReference type="ARBA" id="ARBA00023125"/>
    </source>
</evidence>
<evidence type="ECO:0000313" key="5">
    <source>
        <dbReference type="EMBL" id="MEU1954084.1"/>
    </source>
</evidence>
<evidence type="ECO:0000313" key="6">
    <source>
        <dbReference type="Proteomes" id="UP001550628"/>
    </source>
</evidence>
<feature type="compositionally biased region" description="Basic and acidic residues" evidence="2">
    <location>
        <begin position="77"/>
        <end position="93"/>
    </location>
</feature>
<feature type="domain" description="Lsr2 DNA-binding" evidence="4">
    <location>
        <begin position="73"/>
        <end position="106"/>
    </location>
</feature>
<organism evidence="5 6">
    <name type="scientific">Nocardia rhamnosiphila</name>
    <dbReference type="NCBI Taxonomy" id="426716"/>
    <lineage>
        <taxon>Bacteria</taxon>
        <taxon>Bacillati</taxon>
        <taxon>Actinomycetota</taxon>
        <taxon>Actinomycetes</taxon>
        <taxon>Mycobacteriales</taxon>
        <taxon>Nocardiaceae</taxon>
        <taxon>Nocardia</taxon>
    </lineage>
</organism>
<dbReference type="EMBL" id="JBEYBF010000013">
    <property type="protein sequence ID" value="MEU1954084.1"/>
    <property type="molecule type" value="Genomic_DNA"/>
</dbReference>
<keyword evidence="1" id="KW-0238">DNA-binding</keyword>
<reference evidence="5 6" key="1">
    <citation type="submission" date="2024-06" db="EMBL/GenBank/DDBJ databases">
        <title>The Natural Products Discovery Center: Release of the First 8490 Sequenced Strains for Exploring Actinobacteria Biosynthetic Diversity.</title>
        <authorList>
            <person name="Kalkreuter E."/>
            <person name="Kautsar S.A."/>
            <person name="Yang D."/>
            <person name="Bader C.D."/>
            <person name="Teijaro C.N."/>
            <person name="Fluegel L."/>
            <person name="Davis C.M."/>
            <person name="Simpson J.R."/>
            <person name="Lauterbach L."/>
            <person name="Steele A.D."/>
            <person name="Gui C."/>
            <person name="Meng S."/>
            <person name="Li G."/>
            <person name="Viehrig K."/>
            <person name="Ye F."/>
            <person name="Su P."/>
            <person name="Kiefer A.F."/>
            <person name="Nichols A."/>
            <person name="Cepeda A.J."/>
            <person name="Yan W."/>
            <person name="Fan B."/>
            <person name="Jiang Y."/>
            <person name="Adhikari A."/>
            <person name="Zheng C.-J."/>
            <person name="Schuster L."/>
            <person name="Cowan T.M."/>
            <person name="Smanski M.J."/>
            <person name="Chevrette M.G."/>
            <person name="De Carvalho L.P.S."/>
            <person name="Shen B."/>
        </authorList>
    </citation>
    <scope>NUCLEOTIDE SEQUENCE [LARGE SCALE GENOMIC DNA]</scope>
    <source>
        <strain evidence="5 6">NPDC019708</strain>
    </source>
</reference>
<dbReference type="RefSeq" id="WP_030525115.1">
    <property type="nucleotide sequence ID" value="NZ_JBEXYG010000001.1"/>
</dbReference>
<dbReference type="Pfam" id="PF23359">
    <property type="entry name" value="Lsr2_DNA-bd"/>
    <property type="match status" value="1"/>
</dbReference>
<dbReference type="InterPro" id="IPR024412">
    <property type="entry name" value="Lsr2_dim_dom"/>
</dbReference>
<evidence type="ECO:0000259" key="4">
    <source>
        <dbReference type="Pfam" id="PF23359"/>
    </source>
</evidence>